<proteinExistence type="predicted"/>
<evidence type="ECO:0000313" key="1">
    <source>
        <dbReference type="EMBL" id="CCD74544.1"/>
    </source>
</evidence>
<dbReference type="AlphaFoldDB" id="I0J3I4"/>
<dbReference type="EMBL" id="HE601752">
    <property type="protein sequence ID" value="CCD74544.1"/>
    <property type="molecule type" value="Genomic_DNA"/>
</dbReference>
<sequence length="126" mass="14418">MYHMGLPRRRFLTRSEIFNFGTALGNSFFFRNSSTDLLTETGANSGSSSSSSLRRLRGGQAALHRNVFRELSHELSSFWMNSLSLEATVFIGKEGWRMADTCRTSGDTWWSALNPHHIARDKWRRS</sequence>
<accession>I0J3I4</accession>
<reference evidence="1" key="1">
    <citation type="journal article" date="2013" name="New Phytol.">
        <title>Plant Defensin type 1 (PDF1): protein promiscuity and expression variation within the Arabidopsis genus shed light on zinc tolerance acquisition in Arabidopsis halleri.</title>
        <authorList>
            <person name="Shahzad Z."/>
            <person name="Ranwez V."/>
            <person name="Fizames C."/>
            <person name="Marques L."/>
            <person name="Le Martret B."/>
            <person name="Alassimone J."/>
            <person name="Gode C."/>
            <person name="Lacombe E."/>
            <person name="Castillo T."/>
            <person name="Saumitou-Laprade P."/>
            <person name="Berthomieu P."/>
            <person name="Gosti F."/>
        </authorList>
    </citation>
    <scope>NUCLEOTIDE SEQUENCE</scope>
    <source>
        <tissue evidence="1">Leaves</tissue>
    </source>
</reference>
<organism evidence="1">
    <name type="scientific">Arabidopsis halleri subsp. halleri</name>
    <name type="common">Arabis halleri</name>
    <dbReference type="NCBI Taxonomy" id="81971"/>
    <lineage>
        <taxon>Eukaryota</taxon>
        <taxon>Viridiplantae</taxon>
        <taxon>Streptophyta</taxon>
        <taxon>Embryophyta</taxon>
        <taxon>Tracheophyta</taxon>
        <taxon>Spermatophyta</taxon>
        <taxon>Magnoliopsida</taxon>
        <taxon>eudicotyledons</taxon>
        <taxon>Gunneridae</taxon>
        <taxon>Pentapetalae</taxon>
        <taxon>rosids</taxon>
        <taxon>malvids</taxon>
        <taxon>Brassicales</taxon>
        <taxon>Brassicaceae</taxon>
        <taxon>Camelineae</taxon>
        <taxon>Arabidopsis</taxon>
    </lineage>
</organism>
<name>I0J3I4_ARAHH</name>
<protein>
    <submittedName>
        <fullName evidence="1">Uncharacterized protein</fullName>
    </submittedName>
</protein>